<keyword evidence="4" id="KW-0804">Transcription</keyword>
<evidence type="ECO:0000259" key="5">
    <source>
        <dbReference type="PROSITE" id="PS50931"/>
    </source>
</evidence>
<sequence length="301" mass="33479">MRDDLSGLTALLIVAEKRSFTAAAAALRVTPSAVSQSVRALEERLGVRLLQRTTRSVGLTEAGERFVSRLKPALDDVQAAFESLNELRDRPAGLLRLTVPRVVYEQVVDPIVPAFLAAYPEIRLDVSINDAFVNIVEEGFDVGIRLGEMLDREMVAMKIGGDQRMAVVGSHAYFAVRGKPKHPRELLTHDCINYRSISRGAVYRWEFTVNGEDIDIGVEGRFVANDVRAMVNAALEGVGLAYVFESVVREHLDAKRLVRVLDGFCPPFPGFFLYYPSRSNLSPKVQAFASFMKPRVQKKPK</sequence>
<evidence type="ECO:0000256" key="2">
    <source>
        <dbReference type="ARBA" id="ARBA00023015"/>
    </source>
</evidence>
<protein>
    <submittedName>
        <fullName evidence="6">Transcriptional regulator, LysR family</fullName>
    </submittedName>
</protein>
<gene>
    <name evidence="6" type="ORF">AKJ09_02943</name>
</gene>
<keyword evidence="3" id="KW-0238">DNA-binding</keyword>
<dbReference type="InterPro" id="IPR058163">
    <property type="entry name" value="LysR-type_TF_proteobact-type"/>
</dbReference>
<dbReference type="FunFam" id="1.10.10.10:FF:000001">
    <property type="entry name" value="LysR family transcriptional regulator"/>
    <property type="match status" value="1"/>
</dbReference>
<dbReference type="CDD" id="cd08474">
    <property type="entry name" value="PBP2_CrgA_like_5"/>
    <property type="match status" value="1"/>
</dbReference>
<keyword evidence="2" id="KW-0805">Transcription regulation</keyword>
<name>A0A0K1PT37_9BACT</name>
<keyword evidence="7" id="KW-1185">Reference proteome</keyword>
<feature type="domain" description="HTH lysR-type" evidence="5">
    <location>
        <begin position="3"/>
        <end position="60"/>
    </location>
</feature>
<evidence type="ECO:0000313" key="7">
    <source>
        <dbReference type="Proteomes" id="UP000064967"/>
    </source>
</evidence>
<dbReference type="RefSeq" id="WP_146647591.1">
    <property type="nucleotide sequence ID" value="NZ_CP012333.1"/>
</dbReference>
<dbReference type="InterPro" id="IPR036388">
    <property type="entry name" value="WH-like_DNA-bd_sf"/>
</dbReference>
<dbReference type="OrthoDB" id="5416547at2"/>
<dbReference type="GO" id="GO:0006351">
    <property type="term" value="P:DNA-templated transcription"/>
    <property type="evidence" value="ECO:0007669"/>
    <property type="project" value="TreeGrafter"/>
</dbReference>
<dbReference type="PATRIC" id="fig|1391654.3.peg.2975"/>
<dbReference type="SUPFAM" id="SSF53850">
    <property type="entry name" value="Periplasmic binding protein-like II"/>
    <property type="match status" value="1"/>
</dbReference>
<dbReference type="Pfam" id="PF00126">
    <property type="entry name" value="HTH_1"/>
    <property type="match status" value="1"/>
</dbReference>
<dbReference type="GO" id="GO:0003700">
    <property type="term" value="F:DNA-binding transcription factor activity"/>
    <property type="evidence" value="ECO:0007669"/>
    <property type="project" value="InterPro"/>
</dbReference>
<dbReference type="STRING" id="1391654.AKJ09_02943"/>
<comment type="similarity">
    <text evidence="1">Belongs to the LysR transcriptional regulatory family.</text>
</comment>
<evidence type="ECO:0000313" key="6">
    <source>
        <dbReference type="EMBL" id="AKU96279.1"/>
    </source>
</evidence>
<evidence type="ECO:0000256" key="1">
    <source>
        <dbReference type="ARBA" id="ARBA00009437"/>
    </source>
</evidence>
<organism evidence="6 7">
    <name type="scientific">Labilithrix luteola</name>
    <dbReference type="NCBI Taxonomy" id="1391654"/>
    <lineage>
        <taxon>Bacteria</taxon>
        <taxon>Pseudomonadati</taxon>
        <taxon>Myxococcota</taxon>
        <taxon>Polyangia</taxon>
        <taxon>Polyangiales</taxon>
        <taxon>Labilitrichaceae</taxon>
        <taxon>Labilithrix</taxon>
    </lineage>
</organism>
<dbReference type="InterPro" id="IPR005119">
    <property type="entry name" value="LysR_subst-bd"/>
</dbReference>
<dbReference type="InterPro" id="IPR000847">
    <property type="entry name" value="LysR_HTH_N"/>
</dbReference>
<proteinExistence type="inferred from homology"/>
<dbReference type="PROSITE" id="PS50931">
    <property type="entry name" value="HTH_LYSR"/>
    <property type="match status" value="1"/>
</dbReference>
<dbReference type="EMBL" id="CP012333">
    <property type="protein sequence ID" value="AKU96279.1"/>
    <property type="molecule type" value="Genomic_DNA"/>
</dbReference>
<evidence type="ECO:0000256" key="3">
    <source>
        <dbReference type="ARBA" id="ARBA00023125"/>
    </source>
</evidence>
<dbReference type="PRINTS" id="PR00039">
    <property type="entry name" value="HTHLYSR"/>
</dbReference>
<dbReference type="InterPro" id="IPR036390">
    <property type="entry name" value="WH_DNA-bd_sf"/>
</dbReference>
<evidence type="ECO:0000256" key="4">
    <source>
        <dbReference type="ARBA" id="ARBA00023163"/>
    </source>
</evidence>
<dbReference type="Gene3D" id="3.40.190.290">
    <property type="match status" value="1"/>
</dbReference>
<dbReference type="PANTHER" id="PTHR30537:SF1">
    <property type="entry name" value="HTH-TYPE TRANSCRIPTIONAL REGULATOR PGRR"/>
    <property type="match status" value="1"/>
</dbReference>
<reference evidence="6 7" key="1">
    <citation type="submission" date="2015-08" db="EMBL/GenBank/DDBJ databases">
        <authorList>
            <person name="Babu N.S."/>
            <person name="Beckwith C.J."/>
            <person name="Beseler K.G."/>
            <person name="Brison A."/>
            <person name="Carone J.V."/>
            <person name="Caskin T.P."/>
            <person name="Diamond M."/>
            <person name="Durham M.E."/>
            <person name="Foxe J.M."/>
            <person name="Go M."/>
            <person name="Henderson B.A."/>
            <person name="Jones I.B."/>
            <person name="McGettigan J.A."/>
            <person name="Micheletti S.J."/>
            <person name="Nasrallah M.E."/>
            <person name="Ortiz D."/>
            <person name="Piller C.R."/>
            <person name="Privatt S.R."/>
            <person name="Schneider S.L."/>
            <person name="Sharp S."/>
            <person name="Smith T.C."/>
            <person name="Stanton J.D."/>
            <person name="Ullery H.E."/>
            <person name="Wilson R.J."/>
            <person name="Serrano M.G."/>
            <person name="Buck G."/>
            <person name="Lee V."/>
            <person name="Wang Y."/>
            <person name="Carvalho R."/>
            <person name="Voegtly L."/>
            <person name="Shi R."/>
            <person name="Duckworth R."/>
            <person name="Johnson A."/>
            <person name="Loviza R."/>
            <person name="Walstead R."/>
            <person name="Shah Z."/>
            <person name="Kiflezghi M."/>
            <person name="Wade K."/>
            <person name="Ball S.L."/>
            <person name="Bradley K.W."/>
            <person name="Asai D.J."/>
            <person name="Bowman C.A."/>
            <person name="Russell D.A."/>
            <person name="Pope W.H."/>
            <person name="Jacobs-Sera D."/>
            <person name="Hendrix R.W."/>
            <person name="Hatfull G.F."/>
        </authorList>
    </citation>
    <scope>NUCLEOTIDE SEQUENCE [LARGE SCALE GENOMIC DNA]</scope>
    <source>
        <strain evidence="6 7">DSM 27648</strain>
    </source>
</reference>
<dbReference type="KEGG" id="llu:AKJ09_02943"/>
<dbReference type="SUPFAM" id="SSF46785">
    <property type="entry name" value="Winged helix' DNA-binding domain"/>
    <property type="match status" value="1"/>
</dbReference>
<accession>A0A0K1PT37</accession>
<dbReference type="Gene3D" id="1.10.10.10">
    <property type="entry name" value="Winged helix-like DNA-binding domain superfamily/Winged helix DNA-binding domain"/>
    <property type="match status" value="1"/>
</dbReference>
<dbReference type="AlphaFoldDB" id="A0A0K1PT37"/>
<dbReference type="Pfam" id="PF03466">
    <property type="entry name" value="LysR_substrate"/>
    <property type="match status" value="1"/>
</dbReference>
<dbReference type="GO" id="GO:0043565">
    <property type="term" value="F:sequence-specific DNA binding"/>
    <property type="evidence" value="ECO:0007669"/>
    <property type="project" value="TreeGrafter"/>
</dbReference>
<dbReference type="Proteomes" id="UP000064967">
    <property type="component" value="Chromosome"/>
</dbReference>
<dbReference type="PANTHER" id="PTHR30537">
    <property type="entry name" value="HTH-TYPE TRANSCRIPTIONAL REGULATOR"/>
    <property type="match status" value="1"/>
</dbReference>